<reference evidence="1 2" key="1">
    <citation type="submission" date="2016-12" db="EMBL/GenBank/DDBJ databases">
        <title>The draft genome sequence of HSLHS2.</title>
        <authorList>
            <person name="Hu D."/>
            <person name="Wang L."/>
            <person name="Shao Z."/>
        </authorList>
    </citation>
    <scope>NUCLEOTIDE SEQUENCE [LARGE SCALE GENOMIC DNA]</scope>
    <source>
        <strain evidence="1">MCCC 1A06712</strain>
    </source>
</reference>
<protein>
    <submittedName>
        <fullName evidence="1">Uncharacterized protein</fullName>
    </submittedName>
</protein>
<keyword evidence="2" id="KW-1185">Reference proteome</keyword>
<proteinExistence type="predicted"/>
<organism evidence="1 2">
    <name type="scientific">Marivivens niveibacter</name>
    <dbReference type="NCBI Taxonomy" id="1930667"/>
    <lineage>
        <taxon>Bacteria</taxon>
        <taxon>Pseudomonadati</taxon>
        <taxon>Pseudomonadota</taxon>
        <taxon>Alphaproteobacteria</taxon>
        <taxon>Rhodobacterales</taxon>
        <taxon>Paracoccaceae</taxon>
        <taxon>Marivivens group</taxon>
        <taxon>Marivivens</taxon>
    </lineage>
</organism>
<sequence length="66" mass="7759">MPHVAGCRPWLAICYNSKSKAKTSSIMGERIPRIIASHDELDLLRTRMKYGCLLFWIFPYYSDFFL</sequence>
<dbReference type="Proteomes" id="UP000194664">
    <property type="component" value="Unassembled WGS sequence"/>
</dbReference>
<comment type="caution">
    <text evidence="1">The sequence shown here is derived from an EMBL/GenBank/DDBJ whole genome shotgun (WGS) entry which is preliminary data.</text>
</comment>
<evidence type="ECO:0000313" key="2">
    <source>
        <dbReference type="Proteomes" id="UP000194664"/>
    </source>
</evidence>
<name>A0A251WUT6_9RHOB</name>
<dbReference type="AlphaFoldDB" id="A0A251WUT6"/>
<gene>
    <name evidence="1" type="ORF">BVC71_13835</name>
</gene>
<accession>A0A251WUT6</accession>
<evidence type="ECO:0000313" key="1">
    <source>
        <dbReference type="EMBL" id="OUD08250.1"/>
    </source>
</evidence>
<dbReference type="EMBL" id="MSPP01000006">
    <property type="protein sequence ID" value="OUD08250.1"/>
    <property type="molecule type" value="Genomic_DNA"/>
</dbReference>